<dbReference type="GO" id="GO:0005886">
    <property type="term" value="C:plasma membrane"/>
    <property type="evidence" value="ECO:0007669"/>
    <property type="project" value="TreeGrafter"/>
</dbReference>
<evidence type="ECO:0000313" key="4">
    <source>
        <dbReference type="Proteomes" id="UP000515159"/>
    </source>
</evidence>
<dbReference type="KEGG" id="gsh:117349037"/>
<dbReference type="Proteomes" id="UP000515159">
    <property type="component" value="Chromosome 15"/>
</dbReference>
<dbReference type="OrthoDB" id="62798at2759"/>
<dbReference type="FunFam" id="2.60.40.2840:FF:000003">
    <property type="entry name" value="Phosphatidylinositol 4,5-bisphosphate 5-phosphatase A"/>
    <property type="match status" value="1"/>
</dbReference>
<feature type="compositionally biased region" description="Basic and acidic residues" evidence="2">
    <location>
        <begin position="542"/>
        <end position="555"/>
    </location>
</feature>
<evidence type="ECO:0000259" key="3">
    <source>
        <dbReference type="SMART" id="SM00128"/>
    </source>
</evidence>
<dbReference type="GO" id="GO:0046856">
    <property type="term" value="P:phosphatidylinositol dephosphorylation"/>
    <property type="evidence" value="ECO:0007669"/>
    <property type="project" value="InterPro"/>
</dbReference>
<dbReference type="GO" id="GO:0045719">
    <property type="term" value="P:negative regulation of glycogen biosynthetic process"/>
    <property type="evidence" value="ECO:0007669"/>
    <property type="project" value="TreeGrafter"/>
</dbReference>
<dbReference type="InterPro" id="IPR036691">
    <property type="entry name" value="Endo/exonu/phosph_ase_sf"/>
</dbReference>
<dbReference type="PANTHER" id="PTHR11200">
    <property type="entry name" value="INOSITOL 5-PHOSPHATASE"/>
    <property type="match status" value="1"/>
</dbReference>
<dbReference type="FunFam" id="3.60.10.10:FF:000066">
    <property type="entry name" value="Inositol polyphosphate-5-phosphatase Kb"/>
    <property type="match status" value="1"/>
</dbReference>
<name>A0A6P8PQM8_GEOSA</name>
<keyword evidence="4" id="KW-1185">Reference proteome</keyword>
<reference evidence="5" key="1">
    <citation type="submission" date="2025-08" db="UniProtKB">
        <authorList>
            <consortium name="RefSeq"/>
        </authorList>
    </citation>
    <scope>IDENTIFICATION</scope>
</reference>
<dbReference type="GO" id="GO:0004439">
    <property type="term" value="F:phosphatidylinositol-4,5-bisphosphate 5-phosphatase activity"/>
    <property type="evidence" value="ECO:0007669"/>
    <property type="project" value="TreeGrafter"/>
</dbReference>
<dbReference type="SMART" id="SM00128">
    <property type="entry name" value="IPPc"/>
    <property type="match status" value="1"/>
</dbReference>
<dbReference type="CDD" id="cd09094">
    <property type="entry name" value="INPP5c_INPP5J-like"/>
    <property type="match status" value="1"/>
</dbReference>
<dbReference type="Gene3D" id="3.60.10.10">
    <property type="entry name" value="Endonuclease/exonuclease/phosphatase"/>
    <property type="match status" value="1"/>
</dbReference>
<sequence length="572" mass="65968">MERLPNASRISSPPSPLLHHKSTEWMGCRSECWNLTPNGLCTHFINHAATPLEYRVWKTHESPKKAILLLRHPKDVQSRKMDPGNLSQLFCASSLDPSLKKLRLHLVTWNVGTAFPPQDADHLLQLDMPMDMYVIGLQEVNCKMINLLSEFVFDDPWSLFFMDVLSPLGYVKVVSIRMQGLMLLVFVKHLHIPFIQDICTNYTRTGLYGYWGNKGGVTIRMSVYGHTVCFMNCHLPAHMENANQRLEDFERILEVQQFEGQSVPDILDHDVLFWFGDLNFRIADHGIHFVRETINKSQFCLLWEKDQLNLAKKKEAILQGFMEGPLLFKPTYKFDLHSDTYDTRGKKTLFGFNEKKRKPAWTDRILWKLKNVSQVSSEDKKTEEDPVFTVTLNDYISHMCYGISDHKPVTGTFMLQLESLVSTPLITLKPIGEWSADEDSLVIYSAVPDFPSNIWDWIGLYKVAFKHIYDYVTFAWAKDNEIYSSGNVKQVYINAEEIPRDGGKFVLCYYCHSMQSLAGISQPFQIEPAQPLEERKVLVENLRESDDRSERKKTDALYSSRARSMTKGVLLS</sequence>
<dbReference type="GO" id="GO:0016312">
    <property type="term" value="F:inositol bisphosphate phosphatase activity"/>
    <property type="evidence" value="ECO:0007669"/>
    <property type="project" value="TreeGrafter"/>
</dbReference>
<evidence type="ECO:0000256" key="1">
    <source>
        <dbReference type="ARBA" id="ARBA00005910"/>
    </source>
</evidence>
<dbReference type="GO" id="GO:0001726">
    <property type="term" value="C:ruffle"/>
    <property type="evidence" value="ECO:0007669"/>
    <property type="project" value="TreeGrafter"/>
</dbReference>
<dbReference type="InterPro" id="IPR041611">
    <property type="entry name" value="SKICH"/>
</dbReference>
<feature type="region of interest" description="Disordered" evidence="2">
    <location>
        <begin position="542"/>
        <end position="572"/>
    </location>
</feature>
<organism evidence="4 5">
    <name type="scientific">Geotrypetes seraphini</name>
    <name type="common">Gaboon caecilian</name>
    <name type="synonym">Caecilia seraphini</name>
    <dbReference type="NCBI Taxonomy" id="260995"/>
    <lineage>
        <taxon>Eukaryota</taxon>
        <taxon>Metazoa</taxon>
        <taxon>Chordata</taxon>
        <taxon>Craniata</taxon>
        <taxon>Vertebrata</taxon>
        <taxon>Euteleostomi</taxon>
        <taxon>Amphibia</taxon>
        <taxon>Gymnophiona</taxon>
        <taxon>Geotrypetes</taxon>
    </lineage>
</organism>
<dbReference type="Pfam" id="PF17751">
    <property type="entry name" value="SKICH"/>
    <property type="match status" value="1"/>
</dbReference>
<evidence type="ECO:0000313" key="5">
    <source>
        <dbReference type="RefSeq" id="XP_033777811.1"/>
    </source>
</evidence>
<dbReference type="GO" id="GO:0005783">
    <property type="term" value="C:endoplasmic reticulum"/>
    <property type="evidence" value="ECO:0007669"/>
    <property type="project" value="TreeGrafter"/>
</dbReference>
<protein>
    <submittedName>
        <fullName evidence="5">Inositol polyphosphate 5-phosphatase K</fullName>
    </submittedName>
</protein>
<dbReference type="SUPFAM" id="SSF56219">
    <property type="entry name" value="DNase I-like"/>
    <property type="match status" value="1"/>
</dbReference>
<dbReference type="FunCoup" id="A0A6P8PQM8">
    <property type="interactions" value="2610"/>
</dbReference>
<dbReference type="GeneID" id="117349037"/>
<gene>
    <name evidence="5" type="primary">INPP5K</name>
</gene>
<dbReference type="AlphaFoldDB" id="A0A6P8PQM8"/>
<proteinExistence type="inferred from homology"/>
<dbReference type="RefSeq" id="XP_033777811.1">
    <property type="nucleotide sequence ID" value="XM_033921920.1"/>
</dbReference>
<dbReference type="GO" id="GO:0034485">
    <property type="term" value="F:phosphatidylinositol-3,4,5-trisphosphate 5-phosphatase activity"/>
    <property type="evidence" value="ECO:0007669"/>
    <property type="project" value="TreeGrafter"/>
</dbReference>
<dbReference type="CTD" id="51763"/>
<dbReference type="Gene3D" id="2.60.40.2840">
    <property type="match status" value="1"/>
</dbReference>
<dbReference type="InterPro" id="IPR000300">
    <property type="entry name" value="IPPc"/>
</dbReference>
<dbReference type="Pfam" id="PF22669">
    <property type="entry name" value="Exo_endo_phos2"/>
    <property type="match status" value="1"/>
</dbReference>
<dbReference type="InterPro" id="IPR046985">
    <property type="entry name" value="IP5"/>
</dbReference>
<dbReference type="GO" id="GO:0051898">
    <property type="term" value="P:negative regulation of phosphatidylinositol 3-kinase/protein kinase B signal transduction"/>
    <property type="evidence" value="ECO:0007669"/>
    <property type="project" value="TreeGrafter"/>
</dbReference>
<comment type="similarity">
    <text evidence="1">Belongs to the inositol 1,4,5-trisphosphate 5-phosphatase type II family.</text>
</comment>
<feature type="domain" description="Inositol polyphosphate-related phosphatase" evidence="3">
    <location>
        <begin position="100"/>
        <end position="422"/>
    </location>
</feature>
<accession>A0A6P8PQM8</accession>
<evidence type="ECO:0000256" key="2">
    <source>
        <dbReference type="SAM" id="MobiDB-lite"/>
    </source>
</evidence>
<dbReference type="PANTHER" id="PTHR11200:SF117">
    <property type="entry name" value="INOSITOL POLYPHOSPHATE 5-PHOSPHATASE K"/>
    <property type="match status" value="1"/>
</dbReference>
<dbReference type="GO" id="GO:0046627">
    <property type="term" value="P:negative regulation of insulin receptor signaling pathway"/>
    <property type="evidence" value="ECO:0007669"/>
    <property type="project" value="TreeGrafter"/>
</dbReference>
<dbReference type="InParanoid" id="A0A6P8PQM8"/>